<evidence type="ECO:0000313" key="3">
    <source>
        <dbReference type="Proteomes" id="UP000291380"/>
    </source>
</evidence>
<dbReference type="OrthoDB" id="6711424at2"/>
<feature type="chain" id="PRO_5020896415" evidence="1">
    <location>
        <begin position="20"/>
        <end position="314"/>
    </location>
</feature>
<dbReference type="NCBIfam" id="NF033382">
    <property type="entry name" value="OMP_33_36"/>
    <property type="match status" value="1"/>
</dbReference>
<dbReference type="Proteomes" id="UP000291380">
    <property type="component" value="Unassembled WGS sequence"/>
</dbReference>
<comment type="caution">
    <text evidence="2">The sequence shown here is derived from an EMBL/GenBank/DDBJ whole genome shotgun (WGS) entry which is preliminary data.</text>
</comment>
<dbReference type="SUPFAM" id="SSF56935">
    <property type="entry name" value="Porins"/>
    <property type="match status" value="1"/>
</dbReference>
<sequence length="314" mass="33094">MKKLGLATALLLAMTGAQAYQAEVQGTVGYYDAELNDGNYNVGAQGTYYFKDIDTSKGPLAEAAFLNQASSISAGYNFGQLSADINRSVTVGGTTVAINEELDVEQHSYGVKGETYIPTNVVPVYASASYNHSKTDAKNSFTAQNIQADDSGDRYALELGALVAPNFLVAVGYTSVAATESLDTFNILNNGLMSASMEARSINNDQDAITARTKYVGPIDGTNMSIGFETGLVSGEETMYQLKSDLYVTPKLGLGVSYTDGSYKSSTVPTSAVGVNASYFVTPAVSLGASYVYANGEYGANDAQLGAVNAKFRF</sequence>
<evidence type="ECO:0000313" key="2">
    <source>
        <dbReference type="EMBL" id="TCB58811.1"/>
    </source>
</evidence>
<dbReference type="AlphaFoldDB" id="A0A4R0ELQ1"/>
<dbReference type="RefSeq" id="WP_131271346.1">
    <property type="nucleotide sequence ID" value="NZ_SJOA01000010.1"/>
</dbReference>
<proteinExistence type="predicted"/>
<accession>A0A4R0ELQ1</accession>
<organism evidence="2 3">
    <name type="scientific">Acinetobacter terrae</name>
    <dbReference type="NCBI Taxonomy" id="2731247"/>
    <lineage>
        <taxon>Bacteria</taxon>
        <taxon>Pseudomonadati</taxon>
        <taxon>Pseudomonadota</taxon>
        <taxon>Gammaproteobacteria</taxon>
        <taxon>Moraxellales</taxon>
        <taxon>Moraxellaceae</taxon>
        <taxon>Acinetobacter</taxon>
        <taxon>Acinetobacter Taxon 24</taxon>
    </lineage>
</organism>
<keyword evidence="1" id="KW-0732">Signal</keyword>
<reference evidence="2 3" key="1">
    <citation type="submission" date="2019-02" db="EMBL/GenBank/DDBJ databases">
        <title>High diversity of culturable Acinetobacter species in natural soil and water ecosystems.</title>
        <authorList>
            <person name="Radolfova-Krizova L."/>
            <person name="Nemec A."/>
        </authorList>
    </citation>
    <scope>NUCLEOTIDE SEQUENCE [LARGE SCALE GENOMIC DNA]</scope>
    <source>
        <strain evidence="2 3">ANC 4281</strain>
    </source>
</reference>
<evidence type="ECO:0000256" key="1">
    <source>
        <dbReference type="SAM" id="SignalP"/>
    </source>
</evidence>
<dbReference type="InterPro" id="IPR031593">
    <property type="entry name" value="Porin_7"/>
</dbReference>
<gene>
    <name evidence="2" type="primary">carO</name>
    <name evidence="2" type="ORF">E0H85_09530</name>
</gene>
<name>A0A4R0ELQ1_9GAMM</name>
<dbReference type="Pfam" id="PF16956">
    <property type="entry name" value="Porin_7"/>
    <property type="match status" value="1"/>
</dbReference>
<dbReference type="EMBL" id="SJOA01000010">
    <property type="protein sequence ID" value="TCB58811.1"/>
    <property type="molecule type" value="Genomic_DNA"/>
</dbReference>
<feature type="signal peptide" evidence="1">
    <location>
        <begin position="1"/>
        <end position="19"/>
    </location>
</feature>
<protein>
    <submittedName>
        <fullName evidence="2">Carbapenem susceptibility porin CarO</fullName>
    </submittedName>
</protein>